<dbReference type="SUPFAM" id="SSF81301">
    <property type="entry name" value="Nucleotidyltransferase"/>
    <property type="match status" value="1"/>
</dbReference>
<dbReference type="RefSeq" id="WP_193935072.1">
    <property type="nucleotide sequence ID" value="NZ_CAWPMZ010000042.1"/>
</dbReference>
<protein>
    <submittedName>
        <fullName evidence="1">GrpB family protein</fullName>
    </submittedName>
</protein>
<evidence type="ECO:0000313" key="2">
    <source>
        <dbReference type="Proteomes" id="UP000651156"/>
    </source>
</evidence>
<sequence>MASLVPYQLTDSKVVPYNPKYPEIFQLVKDLISAQLPNLEIEHIGSTAIPGILAKPIIDILIPCSKQEFTNILNKLKAIGFEDTPFANIPSDRPMLVTGINCQQNFYNVHLHLTPEGSDVHLNNIFFREQLRQNPTLAQEYDRLKKAAITSGIIEATAYNLYKSPFIQSVLQQRTP</sequence>
<dbReference type="InterPro" id="IPR007344">
    <property type="entry name" value="GrpB/CoaE"/>
</dbReference>
<dbReference type="Proteomes" id="UP000651156">
    <property type="component" value="Unassembled WGS sequence"/>
</dbReference>
<dbReference type="InterPro" id="IPR043519">
    <property type="entry name" value="NT_sf"/>
</dbReference>
<dbReference type="Pfam" id="PF04229">
    <property type="entry name" value="GrpB"/>
    <property type="match status" value="1"/>
</dbReference>
<proteinExistence type="predicted"/>
<name>A0ABR9UZG9_9CHRO</name>
<accession>A0ABR9UZG9</accession>
<dbReference type="PANTHER" id="PTHR34822:SF1">
    <property type="entry name" value="GRPB FAMILY PROTEIN"/>
    <property type="match status" value="1"/>
</dbReference>
<keyword evidence="2" id="KW-1185">Reference proteome</keyword>
<dbReference type="PANTHER" id="PTHR34822">
    <property type="entry name" value="GRPB DOMAIN PROTEIN (AFU_ORTHOLOGUE AFUA_1G01530)"/>
    <property type="match status" value="1"/>
</dbReference>
<reference evidence="1 2" key="1">
    <citation type="submission" date="2020-10" db="EMBL/GenBank/DDBJ databases">
        <authorList>
            <person name="Castelo-Branco R."/>
            <person name="Eusebio N."/>
            <person name="Adriana R."/>
            <person name="Vieira A."/>
            <person name="Brugerolle De Fraissinette N."/>
            <person name="Rezende De Castro R."/>
            <person name="Schneider M.P."/>
            <person name="Vasconcelos V."/>
            <person name="Leao P.N."/>
        </authorList>
    </citation>
    <scope>NUCLEOTIDE SEQUENCE [LARGE SCALE GENOMIC DNA]</scope>
    <source>
        <strain evidence="1 2">LEGE 06123</strain>
    </source>
</reference>
<gene>
    <name evidence="1" type="ORF">IQ230_26050</name>
</gene>
<dbReference type="EMBL" id="JADEWN010000130">
    <property type="protein sequence ID" value="MBE9193707.1"/>
    <property type="molecule type" value="Genomic_DNA"/>
</dbReference>
<organism evidence="1 2">
    <name type="scientific">Gloeocapsopsis crepidinum LEGE 06123</name>
    <dbReference type="NCBI Taxonomy" id="588587"/>
    <lineage>
        <taxon>Bacteria</taxon>
        <taxon>Bacillati</taxon>
        <taxon>Cyanobacteriota</taxon>
        <taxon>Cyanophyceae</taxon>
        <taxon>Oscillatoriophycideae</taxon>
        <taxon>Chroococcales</taxon>
        <taxon>Chroococcaceae</taxon>
        <taxon>Gloeocapsopsis</taxon>
    </lineage>
</organism>
<dbReference type="Gene3D" id="3.30.460.10">
    <property type="entry name" value="Beta Polymerase, domain 2"/>
    <property type="match status" value="1"/>
</dbReference>
<evidence type="ECO:0000313" key="1">
    <source>
        <dbReference type="EMBL" id="MBE9193707.1"/>
    </source>
</evidence>
<comment type="caution">
    <text evidence="1">The sequence shown here is derived from an EMBL/GenBank/DDBJ whole genome shotgun (WGS) entry which is preliminary data.</text>
</comment>